<dbReference type="Proteomes" id="UP000494206">
    <property type="component" value="Unassembled WGS sequence"/>
</dbReference>
<feature type="repeat" description="ANK" evidence="7">
    <location>
        <begin position="117"/>
        <end position="150"/>
    </location>
</feature>
<sequence length="560" mass="63598">MNESPSEPQTHQRQQLNDIHSVITACQHGRPAIVEEALRQGVSANAADEDGCSLLHWAAINNRIEVVKLLLSYNADPNVLGGVLVSSPLHWAARNGHVAVCALLVKAGAVCNVRDAQGYTPMHLAIQGSHVPLVAYFLLKFDYARDITDNSGMTPAMWCAYRSFTMFPLRLIVRSGADLTLKEHLMGNTALHIAAQERNHSAVIELLEAGASVAIRNKQQETPLDIARNNKNPRILDAIEEAARRQRVVRTSFVQNLFVPPISTYFYFFGPTIIFLLMWQLFTHVPVFFATVIALIFCITAMVTLRFDFHDPTYKLLPIGVTVSEALVMMISWATYAHWYVPWWAQLLFVIAYLSLVFSFVRILRMDPGVARPAKDCHEMYVREAEAGIQYQEKYCFSCFIRKLEHTKHCAVCNHCVNKFDHHCPWLHSCITRKNMREFILFIISVAASSAIYFFATTHFALIEISEHGTEKFIETHAFLIVTIFLSAMHGVMLTVLFFVQINQISMNVTTHDRIKANRSHSHTERNKHDRHSIIHQPITISQRCHNLLEFCSSNGDPSW</sequence>
<dbReference type="Pfam" id="PF12796">
    <property type="entry name" value="Ank_2"/>
    <property type="match status" value="2"/>
</dbReference>
<dbReference type="PANTHER" id="PTHR24161">
    <property type="entry name" value="ANK_REP_REGION DOMAIN-CONTAINING PROTEIN-RELATED"/>
    <property type="match status" value="1"/>
</dbReference>
<comment type="subcellular location">
    <subcellularLocation>
        <location evidence="1">Membrane</location>
        <topology evidence="1">Multi-pass membrane protein</topology>
    </subcellularLocation>
</comment>
<accession>A0A8S1EHU8</accession>
<proteinExistence type="inferred from homology"/>
<feature type="repeat" description="ANK" evidence="7">
    <location>
        <begin position="186"/>
        <end position="218"/>
    </location>
</feature>
<feature type="domain" description="Palmitoyltransferase DHHC" evidence="9">
    <location>
        <begin position="390"/>
        <end position="517"/>
    </location>
</feature>
<gene>
    <name evidence="10" type="ORF">CBOVIS_LOCUS3442</name>
</gene>
<feature type="transmembrane region" description="Helical" evidence="8">
    <location>
        <begin position="257"/>
        <end position="279"/>
    </location>
</feature>
<dbReference type="PROSITE" id="PS50297">
    <property type="entry name" value="ANK_REP_REGION"/>
    <property type="match status" value="3"/>
</dbReference>
<dbReference type="EMBL" id="CADEPM010000002">
    <property type="protein sequence ID" value="CAB3400523.1"/>
    <property type="molecule type" value="Genomic_DNA"/>
</dbReference>
<keyword evidence="8" id="KW-0012">Acyltransferase</keyword>
<comment type="domain">
    <text evidence="8">The DHHC domain is required for palmitoyltransferase activity.</text>
</comment>
<evidence type="ECO:0000256" key="1">
    <source>
        <dbReference type="ARBA" id="ARBA00004141"/>
    </source>
</evidence>
<keyword evidence="2 8" id="KW-0812">Transmembrane</keyword>
<evidence type="ECO:0000256" key="4">
    <source>
        <dbReference type="ARBA" id="ARBA00022989"/>
    </source>
</evidence>
<feature type="transmembrane region" description="Helical" evidence="8">
    <location>
        <begin position="476"/>
        <end position="500"/>
    </location>
</feature>
<dbReference type="EC" id="2.3.1.225" evidence="8"/>
<feature type="transmembrane region" description="Helical" evidence="8">
    <location>
        <begin position="285"/>
        <end position="305"/>
    </location>
</feature>
<dbReference type="InterPro" id="IPR036770">
    <property type="entry name" value="Ankyrin_rpt-contain_sf"/>
</dbReference>
<dbReference type="InterPro" id="IPR001594">
    <property type="entry name" value="Palmitoyltrfase_DHHC"/>
</dbReference>
<comment type="caution">
    <text evidence="10">The sequence shown here is derived from an EMBL/GenBank/DDBJ whole genome shotgun (WGS) entry which is preliminary data.</text>
</comment>
<evidence type="ECO:0000256" key="3">
    <source>
        <dbReference type="ARBA" id="ARBA00022737"/>
    </source>
</evidence>
<dbReference type="PROSITE" id="PS50088">
    <property type="entry name" value="ANK_REPEAT"/>
    <property type="match status" value="4"/>
</dbReference>
<dbReference type="Pfam" id="PF00023">
    <property type="entry name" value="Ank"/>
    <property type="match status" value="1"/>
</dbReference>
<feature type="repeat" description="ANK" evidence="7">
    <location>
        <begin position="50"/>
        <end position="82"/>
    </location>
</feature>
<evidence type="ECO:0000256" key="5">
    <source>
        <dbReference type="ARBA" id="ARBA00023043"/>
    </source>
</evidence>
<dbReference type="PANTHER" id="PTHR24161:SF85">
    <property type="entry name" value="PALMITOYLTRANSFERASE HIP14"/>
    <property type="match status" value="1"/>
</dbReference>
<comment type="similarity">
    <text evidence="8">Belongs to the DHHC palmitoyltransferase family.</text>
</comment>
<evidence type="ECO:0000313" key="11">
    <source>
        <dbReference type="Proteomes" id="UP000494206"/>
    </source>
</evidence>
<keyword evidence="5 7" id="KW-0040">ANK repeat</keyword>
<reference evidence="10 11" key="1">
    <citation type="submission" date="2020-04" db="EMBL/GenBank/DDBJ databases">
        <authorList>
            <person name="Laetsch R D."/>
            <person name="Stevens L."/>
            <person name="Kumar S."/>
            <person name="Blaxter L. M."/>
        </authorList>
    </citation>
    <scope>NUCLEOTIDE SEQUENCE [LARGE SCALE GENOMIC DNA]</scope>
</reference>
<keyword evidence="4 8" id="KW-1133">Transmembrane helix</keyword>
<protein>
    <recommendedName>
        <fullName evidence="8">Palmitoyltransferase</fullName>
        <ecNumber evidence="8">2.3.1.225</ecNumber>
    </recommendedName>
</protein>
<dbReference type="AlphaFoldDB" id="A0A8S1EHU8"/>
<comment type="catalytic activity">
    <reaction evidence="8">
        <text>L-cysteinyl-[protein] + hexadecanoyl-CoA = S-hexadecanoyl-L-cysteinyl-[protein] + CoA</text>
        <dbReference type="Rhea" id="RHEA:36683"/>
        <dbReference type="Rhea" id="RHEA-COMP:10131"/>
        <dbReference type="Rhea" id="RHEA-COMP:11032"/>
        <dbReference type="ChEBI" id="CHEBI:29950"/>
        <dbReference type="ChEBI" id="CHEBI:57287"/>
        <dbReference type="ChEBI" id="CHEBI:57379"/>
        <dbReference type="ChEBI" id="CHEBI:74151"/>
        <dbReference type="EC" id="2.3.1.225"/>
    </reaction>
</comment>
<dbReference type="InterPro" id="IPR002110">
    <property type="entry name" value="Ankyrin_rpt"/>
</dbReference>
<dbReference type="GO" id="GO:0016020">
    <property type="term" value="C:membrane"/>
    <property type="evidence" value="ECO:0007669"/>
    <property type="project" value="UniProtKB-SubCell"/>
</dbReference>
<keyword evidence="6 8" id="KW-0472">Membrane</keyword>
<evidence type="ECO:0000313" key="10">
    <source>
        <dbReference type="EMBL" id="CAB3400523.1"/>
    </source>
</evidence>
<keyword evidence="8" id="KW-0808">Transferase</keyword>
<dbReference type="SMART" id="SM00248">
    <property type="entry name" value="ANK"/>
    <property type="match status" value="6"/>
</dbReference>
<keyword evidence="11" id="KW-1185">Reference proteome</keyword>
<evidence type="ECO:0000256" key="6">
    <source>
        <dbReference type="ARBA" id="ARBA00023136"/>
    </source>
</evidence>
<evidence type="ECO:0000256" key="8">
    <source>
        <dbReference type="RuleBase" id="RU079119"/>
    </source>
</evidence>
<feature type="transmembrane region" description="Helical" evidence="8">
    <location>
        <begin position="439"/>
        <end position="456"/>
    </location>
</feature>
<feature type="transmembrane region" description="Helical" evidence="8">
    <location>
        <begin position="343"/>
        <end position="364"/>
    </location>
</feature>
<dbReference type="GO" id="GO:0019706">
    <property type="term" value="F:protein-cysteine S-palmitoyltransferase activity"/>
    <property type="evidence" value="ECO:0007669"/>
    <property type="project" value="UniProtKB-EC"/>
</dbReference>
<evidence type="ECO:0000256" key="7">
    <source>
        <dbReference type="PROSITE-ProRule" id="PRU00023"/>
    </source>
</evidence>
<organism evidence="10 11">
    <name type="scientific">Caenorhabditis bovis</name>
    <dbReference type="NCBI Taxonomy" id="2654633"/>
    <lineage>
        <taxon>Eukaryota</taxon>
        <taxon>Metazoa</taxon>
        <taxon>Ecdysozoa</taxon>
        <taxon>Nematoda</taxon>
        <taxon>Chromadorea</taxon>
        <taxon>Rhabditida</taxon>
        <taxon>Rhabditina</taxon>
        <taxon>Rhabditomorpha</taxon>
        <taxon>Rhabditoidea</taxon>
        <taxon>Rhabditidae</taxon>
        <taxon>Peloderinae</taxon>
        <taxon>Caenorhabditis</taxon>
    </lineage>
</organism>
<feature type="transmembrane region" description="Helical" evidence="8">
    <location>
        <begin position="317"/>
        <end position="337"/>
    </location>
</feature>
<dbReference type="SUPFAM" id="SSF48403">
    <property type="entry name" value="Ankyrin repeat"/>
    <property type="match status" value="1"/>
</dbReference>
<dbReference type="Pfam" id="PF01529">
    <property type="entry name" value="DHHC"/>
    <property type="match status" value="1"/>
</dbReference>
<name>A0A8S1EHU8_9PELO</name>
<feature type="repeat" description="ANK" evidence="7">
    <location>
        <begin position="84"/>
        <end position="116"/>
    </location>
</feature>
<keyword evidence="3" id="KW-0677">Repeat</keyword>
<evidence type="ECO:0000259" key="9">
    <source>
        <dbReference type="Pfam" id="PF01529"/>
    </source>
</evidence>
<dbReference type="PROSITE" id="PS50216">
    <property type="entry name" value="DHHC"/>
    <property type="match status" value="1"/>
</dbReference>
<dbReference type="OrthoDB" id="6781668at2759"/>
<dbReference type="Gene3D" id="1.25.40.20">
    <property type="entry name" value="Ankyrin repeat-containing domain"/>
    <property type="match status" value="1"/>
</dbReference>
<evidence type="ECO:0000256" key="2">
    <source>
        <dbReference type="ARBA" id="ARBA00022692"/>
    </source>
</evidence>